<reference evidence="2" key="2">
    <citation type="submission" date="2019-01" db="EMBL/GenBank/DDBJ databases">
        <authorList>
            <consortium name="NCBI Pathogen Detection Project"/>
        </authorList>
    </citation>
    <scope>NUCLEOTIDE SEQUENCE</scope>
    <source>
        <strain evidence="2">BCW_3452</strain>
    </source>
</reference>
<feature type="chain" id="PRO_5034425153" evidence="1">
    <location>
        <begin position="21"/>
        <end position="293"/>
    </location>
</feature>
<comment type="caution">
    <text evidence="2">The sequence shown here is derived from an EMBL/GenBank/DDBJ whole genome shotgun (WGS) entry which is preliminary data.</text>
</comment>
<dbReference type="Proteomes" id="UP000863257">
    <property type="component" value="Unassembled WGS sequence"/>
</dbReference>
<dbReference type="AlphaFoldDB" id="A0A8H9K5Q4"/>
<evidence type="ECO:0000256" key="1">
    <source>
        <dbReference type="SAM" id="SignalP"/>
    </source>
</evidence>
<protein>
    <submittedName>
        <fullName evidence="2">DUF2861 family protein</fullName>
    </submittedName>
</protein>
<organism evidence="2">
    <name type="scientific">Vibrio vulnificus</name>
    <dbReference type="NCBI Taxonomy" id="672"/>
    <lineage>
        <taxon>Bacteria</taxon>
        <taxon>Pseudomonadati</taxon>
        <taxon>Pseudomonadota</taxon>
        <taxon>Gammaproteobacteria</taxon>
        <taxon>Vibrionales</taxon>
        <taxon>Vibrionaceae</taxon>
        <taxon>Vibrio</taxon>
    </lineage>
</organism>
<proteinExistence type="predicted"/>
<keyword evidence="1" id="KW-0732">Signal</keyword>
<accession>A0A8H9K5Q4</accession>
<dbReference type="EMBL" id="DACRBY010000002">
    <property type="protein sequence ID" value="HAS8538609.1"/>
    <property type="molecule type" value="Genomic_DNA"/>
</dbReference>
<feature type="signal peptide" evidence="1">
    <location>
        <begin position="1"/>
        <end position="20"/>
    </location>
</feature>
<evidence type="ECO:0000313" key="2">
    <source>
        <dbReference type="EMBL" id="HAS8538609.1"/>
    </source>
</evidence>
<dbReference type="InterPro" id="IPR021290">
    <property type="entry name" value="DUF2861"/>
</dbReference>
<dbReference type="Pfam" id="PF11060">
    <property type="entry name" value="DUF2861"/>
    <property type="match status" value="1"/>
</dbReference>
<sequence length="293" mass="33821">MRKSLLVPILTLTITQPVYAIDWFEANTPLTQAHQHLLDDDLPRMFNSLVEVWQSQPKERIKDHLNSLLMQSLNRDCGKSLTRNTLPNWLSGVKVIRHTNQSPGRDIYSLVVDIRTTSEVKSLAMRKWVDRSVSSDSVFTQVSGDVVTKKADERQYQKRYNLNGKLDAGLYQLVIQPSDQDVWSGWVILGEPIAPQYVRWSSKENWTVEKVALNNPYCPLPEMNVGLNDFVDGQYQRVWNQTYESDYPTSLELDGIPNERYVLAVSMNTKRWQGQILVEQSQTISRTYDITQE</sequence>
<reference evidence="2" key="1">
    <citation type="journal article" date="2018" name="Genome Biol.">
        <title>SKESA: strategic k-mer extension for scrupulous assemblies.</title>
        <authorList>
            <person name="Souvorov A."/>
            <person name="Agarwala R."/>
            <person name="Lipman D.J."/>
        </authorList>
    </citation>
    <scope>NUCLEOTIDE SEQUENCE</scope>
    <source>
        <strain evidence="2">BCW_3452</strain>
    </source>
</reference>
<name>A0A8H9K5Q4_VIBVL</name>
<gene>
    <name evidence="2" type="ORF">I7730_02270</name>
</gene>
<dbReference type="RefSeq" id="WP_130249177.1">
    <property type="nucleotide sequence ID" value="NZ_CP035783.1"/>
</dbReference>